<organism evidence="1 2">
    <name type="scientific">Flavobacterium aureirubrum</name>
    <dbReference type="NCBI Taxonomy" id="3133147"/>
    <lineage>
        <taxon>Bacteria</taxon>
        <taxon>Pseudomonadati</taxon>
        <taxon>Bacteroidota</taxon>
        <taxon>Flavobacteriia</taxon>
        <taxon>Flavobacteriales</taxon>
        <taxon>Flavobacteriaceae</taxon>
        <taxon>Flavobacterium</taxon>
    </lineage>
</organism>
<keyword evidence="2" id="KW-1185">Reference proteome</keyword>
<accession>A0ABU9NAY9</accession>
<dbReference type="RefSeq" id="WP_342697232.1">
    <property type="nucleotide sequence ID" value="NZ_JBCGDO010000060.1"/>
</dbReference>
<dbReference type="NCBIfam" id="TIGR04131">
    <property type="entry name" value="Bac_Flav_CTERM"/>
    <property type="match status" value="1"/>
</dbReference>
<sequence length="55" mass="6432">FDRYGKLLKQISSTGQGWDGTYNGQLLPSTDYWFTVDYLEQNAVKQFKAHFALKR</sequence>
<reference evidence="1 2" key="1">
    <citation type="submission" date="2024-03" db="EMBL/GenBank/DDBJ databases">
        <title>Two novel species of the genus Flavobacterium exhibiting potentially degradation of complex polysaccharides.</title>
        <authorList>
            <person name="Lian X."/>
        </authorList>
    </citation>
    <scope>NUCLEOTIDE SEQUENCE [LARGE SCALE GENOMIC DNA]</scope>
    <source>
        <strain evidence="2">j3</strain>
    </source>
</reference>
<dbReference type="Proteomes" id="UP001460072">
    <property type="component" value="Unassembled WGS sequence"/>
</dbReference>
<comment type="caution">
    <text evidence="1">The sequence shown here is derived from an EMBL/GenBank/DDBJ whole genome shotgun (WGS) entry which is preliminary data.</text>
</comment>
<gene>
    <name evidence="1" type="ORF">WFZ85_15870</name>
</gene>
<dbReference type="InterPro" id="IPR026341">
    <property type="entry name" value="T9SS_type_B"/>
</dbReference>
<dbReference type="EMBL" id="JBCGDO010000060">
    <property type="protein sequence ID" value="MEM0544069.1"/>
    <property type="molecule type" value="Genomic_DNA"/>
</dbReference>
<proteinExistence type="predicted"/>
<protein>
    <submittedName>
        <fullName evidence="1">T9SS type B sorting domain-containing protein</fullName>
    </submittedName>
</protein>
<feature type="non-terminal residue" evidence="1">
    <location>
        <position position="1"/>
    </location>
</feature>
<evidence type="ECO:0000313" key="1">
    <source>
        <dbReference type="EMBL" id="MEM0544069.1"/>
    </source>
</evidence>
<evidence type="ECO:0000313" key="2">
    <source>
        <dbReference type="Proteomes" id="UP001460072"/>
    </source>
</evidence>
<name>A0ABU9NAY9_9FLAO</name>